<sequence length="143" mass="16602">MNVWMTECSWLVWFWCHGEPESAWGNPHGDAACPSLKNISYYYPSLASPTSFLGQTLGSKIFNDSIDYIRLRSYRDRHERAGMLPTRKAHTCLYASPIENRTKNPLIECVLFLWEIIGSHRPVPRLFPPRVPIRGRCRQYTSN</sequence>
<feature type="signal peptide" evidence="1">
    <location>
        <begin position="1"/>
        <end position="25"/>
    </location>
</feature>
<organism evidence="2 3">
    <name type="scientific">Aspergillus brasiliensis (strain CBS 101740 / IMI 381727 / IBT 21946)</name>
    <dbReference type="NCBI Taxonomy" id="767769"/>
    <lineage>
        <taxon>Eukaryota</taxon>
        <taxon>Fungi</taxon>
        <taxon>Dikarya</taxon>
        <taxon>Ascomycota</taxon>
        <taxon>Pezizomycotina</taxon>
        <taxon>Eurotiomycetes</taxon>
        <taxon>Eurotiomycetidae</taxon>
        <taxon>Eurotiales</taxon>
        <taxon>Aspergillaceae</taxon>
        <taxon>Aspergillus</taxon>
        <taxon>Aspergillus subgen. Circumdati</taxon>
    </lineage>
</organism>
<dbReference type="RefSeq" id="XP_067480345.1">
    <property type="nucleotide sequence ID" value="XM_067626262.1"/>
</dbReference>
<evidence type="ECO:0000256" key="1">
    <source>
        <dbReference type="SAM" id="SignalP"/>
    </source>
</evidence>
<dbReference type="AlphaFoldDB" id="A0A1L9UN23"/>
<feature type="chain" id="PRO_5013358709" description="Secreted protein" evidence="1">
    <location>
        <begin position="26"/>
        <end position="143"/>
    </location>
</feature>
<protein>
    <recommendedName>
        <fullName evidence="4">Secreted protein</fullName>
    </recommendedName>
</protein>
<dbReference type="VEuPathDB" id="FungiDB:ASPBRDRAFT_491493"/>
<accession>A0A1L9UN23</accession>
<evidence type="ECO:0000313" key="2">
    <source>
        <dbReference type="EMBL" id="OJJ73097.1"/>
    </source>
</evidence>
<name>A0A1L9UN23_ASPBC</name>
<dbReference type="GeneID" id="93578750"/>
<proteinExistence type="predicted"/>
<gene>
    <name evidence="2" type="ORF">ASPBRDRAFT_491493</name>
</gene>
<dbReference type="EMBL" id="KV878682">
    <property type="protein sequence ID" value="OJJ73097.1"/>
    <property type="molecule type" value="Genomic_DNA"/>
</dbReference>
<evidence type="ECO:0000313" key="3">
    <source>
        <dbReference type="Proteomes" id="UP000184499"/>
    </source>
</evidence>
<keyword evidence="3" id="KW-1185">Reference proteome</keyword>
<keyword evidence="1" id="KW-0732">Signal</keyword>
<reference evidence="3" key="1">
    <citation type="journal article" date="2017" name="Genome Biol.">
        <title>Comparative genomics reveals high biological diversity and specific adaptations in the industrially and medically important fungal genus Aspergillus.</title>
        <authorList>
            <person name="de Vries R.P."/>
            <person name="Riley R."/>
            <person name="Wiebenga A."/>
            <person name="Aguilar-Osorio G."/>
            <person name="Amillis S."/>
            <person name="Uchima C.A."/>
            <person name="Anderluh G."/>
            <person name="Asadollahi M."/>
            <person name="Askin M."/>
            <person name="Barry K."/>
            <person name="Battaglia E."/>
            <person name="Bayram O."/>
            <person name="Benocci T."/>
            <person name="Braus-Stromeyer S.A."/>
            <person name="Caldana C."/>
            <person name="Canovas D."/>
            <person name="Cerqueira G.C."/>
            <person name="Chen F."/>
            <person name="Chen W."/>
            <person name="Choi C."/>
            <person name="Clum A."/>
            <person name="Dos Santos R.A."/>
            <person name="Damasio A.R."/>
            <person name="Diallinas G."/>
            <person name="Emri T."/>
            <person name="Fekete E."/>
            <person name="Flipphi M."/>
            <person name="Freyberg S."/>
            <person name="Gallo A."/>
            <person name="Gournas C."/>
            <person name="Habgood R."/>
            <person name="Hainaut M."/>
            <person name="Harispe M.L."/>
            <person name="Henrissat B."/>
            <person name="Hilden K.S."/>
            <person name="Hope R."/>
            <person name="Hossain A."/>
            <person name="Karabika E."/>
            <person name="Karaffa L."/>
            <person name="Karanyi Z."/>
            <person name="Krasevec N."/>
            <person name="Kuo A."/>
            <person name="Kusch H."/>
            <person name="LaButti K."/>
            <person name="Lagendijk E.L."/>
            <person name="Lapidus A."/>
            <person name="Levasseur A."/>
            <person name="Lindquist E."/>
            <person name="Lipzen A."/>
            <person name="Logrieco A.F."/>
            <person name="MacCabe A."/>
            <person name="Maekelae M.R."/>
            <person name="Malavazi I."/>
            <person name="Melin P."/>
            <person name="Meyer V."/>
            <person name="Mielnichuk N."/>
            <person name="Miskei M."/>
            <person name="Molnar A.P."/>
            <person name="Mule G."/>
            <person name="Ngan C.Y."/>
            <person name="Orejas M."/>
            <person name="Orosz E."/>
            <person name="Ouedraogo J.P."/>
            <person name="Overkamp K.M."/>
            <person name="Park H.-S."/>
            <person name="Perrone G."/>
            <person name="Piumi F."/>
            <person name="Punt P.J."/>
            <person name="Ram A.F."/>
            <person name="Ramon A."/>
            <person name="Rauscher S."/>
            <person name="Record E."/>
            <person name="Riano-Pachon D.M."/>
            <person name="Robert V."/>
            <person name="Roehrig J."/>
            <person name="Ruller R."/>
            <person name="Salamov A."/>
            <person name="Salih N.S."/>
            <person name="Samson R.A."/>
            <person name="Sandor E."/>
            <person name="Sanguinetti M."/>
            <person name="Schuetze T."/>
            <person name="Sepcic K."/>
            <person name="Shelest E."/>
            <person name="Sherlock G."/>
            <person name="Sophianopoulou V."/>
            <person name="Squina F.M."/>
            <person name="Sun H."/>
            <person name="Susca A."/>
            <person name="Todd R.B."/>
            <person name="Tsang A."/>
            <person name="Unkles S.E."/>
            <person name="van de Wiele N."/>
            <person name="van Rossen-Uffink D."/>
            <person name="Oliveira J.V."/>
            <person name="Vesth T.C."/>
            <person name="Visser J."/>
            <person name="Yu J.-H."/>
            <person name="Zhou M."/>
            <person name="Andersen M.R."/>
            <person name="Archer D.B."/>
            <person name="Baker S.E."/>
            <person name="Benoit I."/>
            <person name="Brakhage A.A."/>
            <person name="Braus G.H."/>
            <person name="Fischer R."/>
            <person name="Frisvad J.C."/>
            <person name="Goldman G.H."/>
            <person name="Houbraken J."/>
            <person name="Oakley B."/>
            <person name="Pocsi I."/>
            <person name="Scazzocchio C."/>
            <person name="Seiboth B."/>
            <person name="vanKuyk P.A."/>
            <person name="Wortman J."/>
            <person name="Dyer P.S."/>
            <person name="Grigoriev I.V."/>
        </authorList>
    </citation>
    <scope>NUCLEOTIDE SEQUENCE [LARGE SCALE GENOMIC DNA]</scope>
    <source>
        <strain evidence="3">CBS 101740 / IMI 381727 / IBT 21946</strain>
    </source>
</reference>
<evidence type="ECO:0008006" key="4">
    <source>
        <dbReference type="Google" id="ProtNLM"/>
    </source>
</evidence>
<dbReference type="Proteomes" id="UP000184499">
    <property type="component" value="Unassembled WGS sequence"/>
</dbReference>